<organism evidence="2">
    <name type="scientific">Oryza punctata</name>
    <name type="common">Red rice</name>
    <dbReference type="NCBI Taxonomy" id="4537"/>
    <lineage>
        <taxon>Eukaryota</taxon>
        <taxon>Viridiplantae</taxon>
        <taxon>Streptophyta</taxon>
        <taxon>Embryophyta</taxon>
        <taxon>Tracheophyta</taxon>
        <taxon>Spermatophyta</taxon>
        <taxon>Magnoliopsida</taxon>
        <taxon>Liliopsida</taxon>
        <taxon>Poales</taxon>
        <taxon>Poaceae</taxon>
        <taxon>BOP clade</taxon>
        <taxon>Oryzoideae</taxon>
        <taxon>Oryzeae</taxon>
        <taxon>Oryzinae</taxon>
        <taxon>Oryza</taxon>
    </lineage>
</organism>
<dbReference type="HOGENOM" id="CLU_019286_9_0_1"/>
<name>A0A0E0MHC7_ORYPU</name>
<dbReference type="PANTHER" id="PTHR33110:SF110">
    <property type="entry name" value="OS11G0624400 PROTEIN"/>
    <property type="match status" value="1"/>
</dbReference>
<reference evidence="2" key="1">
    <citation type="submission" date="2015-04" db="UniProtKB">
        <authorList>
            <consortium name="EnsemblPlants"/>
        </authorList>
    </citation>
    <scope>IDENTIFICATION</scope>
</reference>
<dbReference type="OMA" id="WSISAHD"/>
<dbReference type="eggNOG" id="ENOG502R5ZN">
    <property type="taxonomic scope" value="Eukaryota"/>
</dbReference>
<evidence type="ECO:0000313" key="2">
    <source>
        <dbReference type="EnsemblPlants" id="OPUNC11G16820.1"/>
    </source>
</evidence>
<dbReference type="Gramene" id="OPUNC11G16820.1">
    <property type="protein sequence ID" value="OPUNC11G16820.1"/>
    <property type="gene ID" value="OPUNC11G16820"/>
</dbReference>
<dbReference type="Pfam" id="PF03478">
    <property type="entry name" value="Beta-prop_KIB1-4"/>
    <property type="match status" value="1"/>
</dbReference>
<sequence length="358" mass="39421">MSHHRPCTDGDKLALAVAHVAFPDGELFTFPDLEHHGDGDGEGDSDTTGYLAACGDRLLFADDEYDVLRLTSPLTGNTVMLPGLVDGVRVLDVPVVVANEAAPSGTAPRRWRESEEMSVLKLVVCPGGCGLVAAIVGREHFAKVALCTPEGFVWSISAHDRWRWYDDMAFHGGRLYALTQAEDLLAFDVGYADQDGGEDEPVVTGVERVVRSSVDALDEETRMHYLVTSLGGALLMVRREMPDAGSTDGFEVFEADLAASRWVEVDRLDAGGEALFVGRLCSRAVRAPDDADQIFFLDDTDGLSFRWELQPRPPYQVAAYDMVRRTFSMLMWKKPLEDGDTPVTWLFPDDDDDDKVTK</sequence>
<dbReference type="AlphaFoldDB" id="A0A0E0MHC7"/>
<reference evidence="2" key="2">
    <citation type="submission" date="2018-05" db="EMBL/GenBank/DDBJ databases">
        <title>OpunRS2 (Oryza punctata Reference Sequence Version 2).</title>
        <authorList>
            <person name="Zhang J."/>
            <person name="Kudrna D."/>
            <person name="Lee S."/>
            <person name="Talag J."/>
            <person name="Welchert J."/>
            <person name="Wing R.A."/>
        </authorList>
    </citation>
    <scope>NUCLEOTIDE SEQUENCE [LARGE SCALE GENOMIC DNA]</scope>
</reference>
<dbReference type="EnsemblPlants" id="OPUNC11G16820.1">
    <property type="protein sequence ID" value="OPUNC11G16820.1"/>
    <property type="gene ID" value="OPUNC11G16820"/>
</dbReference>
<protein>
    <recommendedName>
        <fullName evidence="1">KIB1-4 beta-propeller domain-containing protein</fullName>
    </recommendedName>
</protein>
<evidence type="ECO:0000259" key="1">
    <source>
        <dbReference type="Pfam" id="PF03478"/>
    </source>
</evidence>
<dbReference type="InterPro" id="IPR005174">
    <property type="entry name" value="KIB1-4_b-propeller"/>
</dbReference>
<evidence type="ECO:0000313" key="3">
    <source>
        <dbReference type="Proteomes" id="UP000026962"/>
    </source>
</evidence>
<keyword evidence="3" id="KW-1185">Reference proteome</keyword>
<dbReference type="Proteomes" id="UP000026962">
    <property type="component" value="Chromosome 11"/>
</dbReference>
<feature type="domain" description="KIB1-4 beta-propeller" evidence="1">
    <location>
        <begin position="44"/>
        <end position="305"/>
    </location>
</feature>
<proteinExistence type="predicted"/>
<accession>A0A0E0MHC7</accession>
<dbReference type="PANTHER" id="PTHR33110">
    <property type="entry name" value="F-BOX/KELCH-REPEAT PROTEIN-RELATED"/>
    <property type="match status" value="1"/>
</dbReference>